<dbReference type="Proteomes" id="UP001500683">
    <property type="component" value="Unassembled WGS sequence"/>
</dbReference>
<feature type="region of interest" description="Disordered" evidence="1">
    <location>
        <begin position="37"/>
        <end position="57"/>
    </location>
</feature>
<comment type="caution">
    <text evidence="2">The sequence shown here is derived from an EMBL/GenBank/DDBJ whole genome shotgun (WGS) entry which is preliminary data.</text>
</comment>
<dbReference type="EMBL" id="BAAAZG010000061">
    <property type="protein sequence ID" value="GAA4101041.1"/>
    <property type="molecule type" value="Genomic_DNA"/>
</dbReference>
<dbReference type="RefSeq" id="WP_344957707.1">
    <property type="nucleotide sequence ID" value="NZ_BAAAZG010000061.1"/>
</dbReference>
<protein>
    <recommendedName>
        <fullName evidence="4">Nuclear transport factor 2 family protein</fullName>
    </recommendedName>
</protein>
<organism evidence="2 3">
    <name type="scientific">Actinomadura miaoliensis</name>
    <dbReference type="NCBI Taxonomy" id="430685"/>
    <lineage>
        <taxon>Bacteria</taxon>
        <taxon>Bacillati</taxon>
        <taxon>Actinomycetota</taxon>
        <taxon>Actinomycetes</taxon>
        <taxon>Streptosporangiales</taxon>
        <taxon>Thermomonosporaceae</taxon>
        <taxon>Actinomadura</taxon>
    </lineage>
</organism>
<sequence>MIDYKKGRHPASATYPVIAGVALLLVLAGSCSNGDRKTVLPSTSPPEAPTTSTATTSVEDAVRHAYTQYWMALPQAEQSSSNERRRQLLGEYATQPLLDDVLRNIDQLHARNLTSSGHIVVHIQKVQIGGNRATVWDCQDSTNAQVKNSRTGQVTSRGTPNDHLRATLARGSDGRWRINRISPLGRC</sequence>
<gene>
    <name evidence="2" type="ORF">GCM10022214_78240</name>
</gene>
<dbReference type="PROSITE" id="PS51257">
    <property type="entry name" value="PROKAR_LIPOPROTEIN"/>
    <property type="match status" value="1"/>
</dbReference>
<evidence type="ECO:0000313" key="2">
    <source>
        <dbReference type="EMBL" id="GAA4101041.1"/>
    </source>
</evidence>
<proteinExistence type="predicted"/>
<name>A0ABP7WZS7_9ACTN</name>
<keyword evidence="3" id="KW-1185">Reference proteome</keyword>
<evidence type="ECO:0000313" key="3">
    <source>
        <dbReference type="Proteomes" id="UP001500683"/>
    </source>
</evidence>
<accession>A0ABP7WZS7</accession>
<evidence type="ECO:0000256" key="1">
    <source>
        <dbReference type="SAM" id="MobiDB-lite"/>
    </source>
</evidence>
<evidence type="ECO:0008006" key="4">
    <source>
        <dbReference type="Google" id="ProtNLM"/>
    </source>
</evidence>
<reference evidence="3" key="1">
    <citation type="journal article" date="2019" name="Int. J. Syst. Evol. Microbiol.">
        <title>The Global Catalogue of Microorganisms (GCM) 10K type strain sequencing project: providing services to taxonomists for standard genome sequencing and annotation.</title>
        <authorList>
            <consortium name="The Broad Institute Genomics Platform"/>
            <consortium name="The Broad Institute Genome Sequencing Center for Infectious Disease"/>
            <person name="Wu L."/>
            <person name="Ma J."/>
        </authorList>
    </citation>
    <scope>NUCLEOTIDE SEQUENCE [LARGE SCALE GENOMIC DNA]</scope>
    <source>
        <strain evidence="3">JCM 16702</strain>
    </source>
</reference>